<feature type="compositionally biased region" description="Polar residues" evidence="1">
    <location>
        <begin position="383"/>
        <end position="393"/>
    </location>
</feature>
<gene>
    <name evidence="2" type="ORF">J3D65DRAFT_611210</name>
</gene>
<accession>A0ABR1MAL4</accession>
<keyword evidence="3" id="KW-1185">Reference proteome</keyword>
<sequence>MSPTSDTPFTSNSPIVRNMAARASQSFAMSPTSDTTVASNSPFVRNLIARALRRAPRMDASAFNITPSQLPVAEENNEASEGASTSTGRLSGKSTLPPPHTQTARRLNVLEADRTLSGNTLGSNRKRRASALEGTAANRPQHSNRTPAPVAIENELEDYDEEERNGSIVTGSGTHANELEDYNEEERNGSVVASPPIHTNELEDYNETLGNSSNASLPPSPKKLCTGLSNKVLVIDGEKFLLPEGRGDVVTLEHDEAMFGRLGHTMRPKVIVIDGQRFLLPRGGGEVVAMGRDERMWMEEVQQREFDYAGVEEGDRQQEQETDTELEDWINNYHCYMDSRDGEGQVLQDEQGLQKEHEINDLDQFRSEEPGTTYLPNVEEGEQTMQNDTTGPSSENSLCIYCGEYHLSEQSDCEDSESNASEPASENSLCPQCGVYHPPGQMESDASDSDTTEPLGYFLCNNCGEYHLLSEDEEESTESDEHEDSSVYDNQDANFEADINNDEVPPTDSGYDSEMDEEDDSDSSDSSDSDSSLGSDESVDWDYDYDNVGGGNTNAQAPALVVDDPILYGPTDLPEGHVRGDMMFVMNGELWGIDFRN</sequence>
<reference evidence="2 3" key="1">
    <citation type="submission" date="2024-04" db="EMBL/GenBank/DDBJ databases">
        <title>Phyllosticta paracitricarpa is synonymous to the EU quarantine fungus P. citricarpa based on phylogenomic analyses.</title>
        <authorList>
            <consortium name="Lawrence Berkeley National Laboratory"/>
            <person name="Van ingen-buijs V.A."/>
            <person name="Van westerhoven A.C."/>
            <person name="Haridas S."/>
            <person name="Skiadas P."/>
            <person name="Martin F."/>
            <person name="Groenewald J.Z."/>
            <person name="Crous P.W."/>
            <person name="Seidl M.F."/>
        </authorList>
    </citation>
    <scope>NUCLEOTIDE SEQUENCE [LARGE SCALE GENOMIC DNA]</scope>
    <source>
        <strain evidence="2 3">CPC 17464</strain>
    </source>
</reference>
<feature type="compositionally biased region" description="Polar residues" evidence="1">
    <location>
        <begin position="85"/>
        <end position="94"/>
    </location>
</feature>
<evidence type="ECO:0008006" key="4">
    <source>
        <dbReference type="Google" id="ProtNLM"/>
    </source>
</evidence>
<dbReference type="RefSeq" id="XP_066660149.1">
    <property type="nucleotide sequence ID" value="XM_066798882.1"/>
</dbReference>
<comment type="caution">
    <text evidence="2">The sequence shown here is derived from an EMBL/GenBank/DDBJ whole genome shotgun (WGS) entry which is preliminary data.</text>
</comment>
<protein>
    <recommendedName>
        <fullName evidence="4">Transcription factor TFIIIC triple barrel domain-containing protein</fullName>
    </recommendedName>
</protein>
<dbReference type="Proteomes" id="UP001360953">
    <property type="component" value="Unassembled WGS sequence"/>
</dbReference>
<evidence type="ECO:0000256" key="1">
    <source>
        <dbReference type="SAM" id="MobiDB-lite"/>
    </source>
</evidence>
<dbReference type="EMBL" id="JBBPEH010000001">
    <property type="protein sequence ID" value="KAK7544914.1"/>
    <property type="molecule type" value="Genomic_DNA"/>
</dbReference>
<name>A0ABR1MAL4_9PEZI</name>
<evidence type="ECO:0000313" key="2">
    <source>
        <dbReference type="EMBL" id="KAK7544914.1"/>
    </source>
</evidence>
<evidence type="ECO:0000313" key="3">
    <source>
        <dbReference type="Proteomes" id="UP001360953"/>
    </source>
</evidence>
<organism evidence="2 3">
    <name type="scientific">Phyllosticta citribraziliensis</name>
    <dbReference type="NCBI Taxonomy" id="989973"/>
    <lineage>
        <taxon>Eukaryota</taxon>
        <taxon>Fungi</taxon>
        <taxon>Dikarya</taxon>
        <taxon>Ascomycota</taxon>
        <taxon>Pezizomycotina</taxon>
        <taxon>Dothideomycetes</taxon>
        <taxon>Dothideomycetes incertae sedis</taxon>
        <taxon>Botryosphaeriales</taxon>
        <taxon>Phyllostictaceae</taxon>
        <taxon>Phyllosticta</taxon>
    </lineage>
</organism>
<feature type="region of interest" description="Disordered" evidence="1">
    <location>
        <begin position="413"/>
        <end position="453"/>
    </location>
</feature>
<feature type="compositionally biased region" description="Acidic residues" evidence="1">
    <location>
        <begin position="511"/>
        <end position="528"/>
    </location>
</feature>
<proteinExistence type="predicted"/>
<feature type="region of interest" description="Disordered" evidence="1">
    <location>
        <begin position="366"/>
        <end position="393"/>
    </location>
</feature>
<feature type="region of interest" description="Disordered" evidence="1">
    <location>
        <begin position="494"/>
        <end position="545"/>
    </location>
</feature>
<feature type="region of interest" description="Disordered" evidence="1">
    <location>
        <begin position="66"/>
        <end position="149"/>
    </location>
</feature>
<dbReference type="GeneID" id="92031788"/>
<feature type="compositionally biased region" description="Low complexity" evidence="1">
    <location>
        <begin position="418"/>
        <end position="428"/>
    </location>
</feature>